<name>A0ABV2FGL0_9STRE</name>
<reference evidence="1 2" key="1">
    <citation type="submission" date="2024-06" db="EMBL/GenBank/DDBJ databases">
        <title>Genomic Encyclopedia of Type Strains, Phase IV (KMG-IV): sequencing the most valuable type-strain genomes for metagenomic binning, comparative biology and taxonomic classification.</title>
        <authorList>
            <person name="Goeker M."/>
        </authorList>
    </citation>
    <scope>NUCLEOTIDE SEQUENCE [LARGE SCALE GENOMIC DNA]</scope>
    <source>
        <strain evidence="1 2">DSM 28303</strain>
    </source>
</reference>
<organism evidence="1 2">
    <name type="scientific">Streptococcus rupicaprae</name>
    <dbReference type="NCBI Taxonomy" id="759619"/>
    <lineage>
        <taxon>Bacteria</taxon>
        <taxon>Bacillati</taxon>
        <taxon>Bacillota</taxon>
        <taxon>Bacilli</taxon>
        <taxon>Lactobacillales</taxon>
        <taxon>Streptococcaceae</taxon>
        <taxon>Streptococcus</taxon>
    </lineage>
</organism>
<dbReference type="EMBL" id="JBEPLO010000005">
    <property type="protein sequence ID" value="MET3557570.1"/>
    <property type="molecule type" value="Genomic_DNA"/>
</dbReference>
<accession>A0ABV2FGL0</accession>
<comment type="caution">
    <text evidence="1">The sequence shown here is derived from an EMBL/GenBank/DDBJ whole genome shotgun (WGS) entry which is preliminary data.</text>
</comment>
<evidence type="ECO:0000313" key="1">
    <source>
        <dbReference type="EMBL" id="MET3557570.1"/>
    </source>
</evidence>
<gene>
    <name evidence="1" type="ORF">ABID29_000680</name>
</gene>
<evidence type="ECO:0000313" key="2">
    <source>
        <dbReference type="Proteomes" id="UP001549122"/>
    </source>
</evidence>
<keyword evidence="2" id="KW-1185">Reference proteome</keyword>
<sequence length="42" mass="4598">MVGAKNDVAIFADLPLTGLEFDNRKIALGLLFVTGRFYLLGK</sequence>
<proteinExistence type="predicted"/>
<dbReference type="Proteomes" id="UP001549122">
    <property type="component" value="Unassembled WGS sequence"/>
</dbReference>
<protein>
    <submittedName>
        <fullName evidence="1">Uncharacterized protein</fullName>
    </submittedName>
</protein>